<dbReference type="Pfam" id="PF17678">
    <property type="entry name" value="Glyco_hydro_92N"/>
    <property type="match status" value="1"/>
</dbReference>
<dbReference type="PANTHER" id="PTHR12143:SF39">
    <property type="entry name" value="SECRETED PROTEIN"/>
    <property type="match status" value="1"/>
</dbReference>
<keyword evidence="4" id="KW-0378">Hydrolase</keyword>
<comment type="caution">
    <text evidence="4">The sequence shown here is derived from an EMBL/GenBank/DDBJ whole genome shotgun (WGS) entry which is preliminary data.</text>
</comment>
<dbReference type="EMBL" id="JAELXS010000003">
    <property type="protein sequence ID" value="MBJ6121666.1"/>
    <property type="molecule type" value="Genomic_DNA"/>
</dbReference>
<dbReference type="PANTHER" id="PTHR12143">
    <property type="entry name" value="PEPTIDE N-GLYCANASE PNGASE -RELATED"/>
    <property type="match status" value="1"/>
</dbReference>
<dbReference type="InterPro" id="IPR005887">
    <property type="entry name" value="GH92_a_mannosidase_put"/>
</dbReference>
<reference evidence="5" key="1">
    <citation type="submission" date="2020-12" db="EMBL/GenBank/DDBJ databases">
        <title>Hymenobacter sp.</title>
        <authorList>
            <person name="Kim M.K."/>
        </authorList>
    </citation>
    <scope>NUCLEOTIDE SEQUENCE [LARGE SCALE GENOMIC DNA]</scope>
    <source>
        <strain evidence="5">BT553</strain>
    </source>
</reference>
<accession>A0ABS0XNP8</accession>
<dbReference type="Gene3D" id="1.20.1610.10">
    <property type="entry name" value="alpha-1,2-mannosidases domains"/>
    <property type="match status" value="1"/>
</dbReference>
<dbReference type="InterPro" id="IPR012939">
    <property type="entry name" value="Glyco_hydro_92"/>
</dbReference>
<proteinExistence type="predicted"/>
<dbReference type="Gene3D" id="1.20.1050.60">
    <property type="entry name" value="alpha-1,2-mannosidase"/>
    <property type="match status" value="1"/>
</dbReference>
<evidence type="ECO:0000313" key="5">
    <source>
        <dbReference type="Proteomes" id="UP000640426"/>
    </source>
</evidence>
<dbReference type="Proteomes" id="UP000640426">
    <property type="component" value="Unassembled WGS sequence"/>
</dbReference>
<keyword evidence="4" id="KW-0326">Glycosidase</keyword>
<evidence type="ECO:0000259" key="3">
    <source>
        <dbReference type="Pfam" id="PF17678"/>
    </source>
</evidence>
<feature type="region of interest" description="Disordered" evidence="1">
    <location>
        <begin position="784"/>
        <end position="803"/>
    </location>
</feature>
<protein>
    <submittedName>
        <fullName evidence="4">GH92 family glycosyl hydrolase</fullName>
        <ecNumber evidence="4">3.2.1.-</ecNumber>
    </submittedName>
</protein>
<dbReference type="Pfam" id="PF07971">
    <property type="entry name" value="Glyco_hydro_92"/>
    <property type="match status" value="1"/>
</dbReference>
<evidence type="ECO:0000313" key="4">
    <source>
        <dbReference type="EMBL" id="MBJ6121666.1"/>
    </source>
</evidence>
<gene>
    <name evidence="4" type="ORF">JAO74_07665</name>
</gene>
<dbReference type="InterPro" id="IPR014718">
    <property type="entry name" value="GH-type_carb-bd"/>
</dbReference>
<evidence type="ECO:0000256" key="1">
    <source>
        <dbReference type="SAM" id="MobiDB-lite"/>
    </source>
</evidence>
<keyword evidence="5" id="KW-1185">Reference proteome</keyword>
<name>A0ABS0XNP8_9SPHN</name>
<dbReference type="InterPro" id="IPR041371">
    <property type="entry name" value="GH92_N"/>
</dbReference>
<dbReference type="SUPFAM" id="SSF48208">
    <property type="entry name" value="Six-hairpin glycosidases"/>
    <property type="match status" value="1"/>
</dbReference>
<feature type="region of interest" description="Disordered" evidence="1">
    <location>
        <begin position="1"/>
        <end position="25"/>
    </location>
</feature>
<dbReference type="GO" id="GO:0016798">
    <property type="term" value="F:hydrolase activity, acting on glycosyl bonds"/>
    <property type="evidence" value="ECO:0007669"/>
    <property type="project" value="UniProtKB-KW"/>
</dbReference>
<evidence type="ECO:0000259" key="2">
    <source>
        <dbReference type="Pfam" id="PF07971"/>
    </source>
</evidence>
<feature type="domain" description="Glycosyl hydrolase family 92" evidence="2">
    <location>
        <begin position="305"/>
        <end position="778"/>
    </location>
</feature>
<dbReference type="InterPro" id="IPR008928">
    <property type="entry name" value="6-hairpin_glycosidase_sf"/>
</dbReference>
<dbReference type="InterPro" id="IPR050883">
    <property type="entry name" value="PNGase"/>
</dbReference>
<organism evidence="4 5">
    <name type="scientific">Sphingomonas mollis</name>
    <dbReference type="NCBI Taxonomy" id="2795726"/>
    <lineage>
        <taxon>Bacteria</taxon>
        <taxon>Pseudomonadati</taxon>
        <taxon>Pseudomonadota</taxon>
        <taxon>Alphaproteobacteria</taxon>
        <taxon>Sphingomonadales</taxon>
        <taxon>Sphingomonadaceae</taxon>
        <taxon>Sphingomonas</taxon>
    </lineage>
</organism>
<dbReference type="NCBIfam" id="TIGR01180">
    <property type="entry name" value="aman2_put"/>
    <property type="match status" value="1"/>
</dbReference>
<feature type="domain" description="Glycosyl hydrolase family 92 N-terminal" evidence="3">
    <location>
        <begin position="63"/>
        <end position="299"/>
    </location>
</feature>
<dbReference type="Gene3D" id="3.30.2080.10">
    <property type="entry name" value="GH92 mannosidase domain"/>
    <property type="match status" value="1"/>
</dbReference>
<dbReference type="Gene3D" id="2.70.98.10">
    <property type="match status" value="1"/>
</dbReference>
<sequence length="803" mass="88442">MVRLGERPVRRTDRPPRRHPPRIDEGTAVTDFTRRTLLSTSALAFAALPLPAIAAKRDEVTANLFIGTGGDGHTYPGPTLPFGMVQLGPDTDVERWDTCSGYHRTDTSIMGFSHTHLSGTGIGDMLDVLVVPTTGPVQLLPGPRTDPDKGYRQRFSAEHAEPGYYRVALESGVRAELTVTERTGWHRYTFPAGAGHILVDLSHLIHDTSDQAPLITDASMAIDPDGTLTGSRRVHRWAKGRRLHFAMQLSRRPTRITFYGDGDTEQPAGTTAIKGNRLKAVLHYDDAGAAPILIRCGISAVDVIGARANLAAEARDWNFDRTLAAARNRWATHLGSIAVEGGTADQRTIMTSALYHSMLAPTLFSDVDGRYVGLDRQVHTVPKGEAAYSTYSLWDTYRALHPLLTIIAPVRVKSLVADMIRQTQQSPYGPLVWPLQGVETGTMIGWHGVSVLAEAQSKGIEADYAAAWPAIARRSFDFTAPDLDNSKGRDLYDRLGYVPADKWFESVSRTQEYAYDDWASSHLARAAGRTADADRLLKRSGNWRNVLDASIGFARPRFADGSWWTPYDPIQLGHMPKPWWRDYTEANGWQATFLNQHDIYGQIAHFGGDKAFEAKLDALFTAPSTLPANAPPDIAGLVGQYAHGNEPDQHAAYLYAYAGTPWKTQAMVRRLCTEMYKNDPNGMIGNDDCGQMSAWFVLSALGFYPVDPVEAVYVFGSPLFERATVQLPGNRKLVVEAPGNRADTPYIQSVQWNGKPWTRNWISHADLVKGGRLRFTMGTKPNLTFGAAHADRPPSFGRPAPTA</sequence>
<dbReference type="EC" id="3.2.1.-" evidence="4"/>